<dbReference type="SMART" id="SM00448">
    <property type="entry name" value="REC"/>
    <property type="match status" value="1"/>
</dbReference>
<keyword evidence="4" id="KW-1185">Reference proteome</keyword>
<evidence type="ECO:0000313" key="3">
    <source>
        <dbReference type="EMBL" id="ADV47894.1"/>
    </source>
</evidence>
<feature type="modified residue" description="4-aspartylphosphate" evidence="1">
    <location>
        <position position="72"/>
    </location>
</feature>
<name>E6XBQ9_CELAD</name>
<sequence length="149" mass="17079">MCLVFIVNTMKIDTVCIIDDDPIFVYGTKVILNSNGKFCSNIMVFEDGEEALDDLVTLVKTNQTLPEVIFLDLNMPIMDGWDFLDEFCKIPDIENKTRIYILSSSIFSVDIEKSKEYKVVKDFISKPLTDSKFEILLKDIENERMGKTA</sequence>
<keyword evidence="1" id="KW-0597">Phosphoprotein</keyword>
<dbReference type="Gene3D" id="3.40.50.2300">
    <property type="match status" value="1"/>
</dbReference>
<dbReference type="InterPro" id="IPR052893">
    <property type="entry name" value="TCS_response_regulator"/>
</dbReference>
<gene>
    <name evidence="3" type="ordered locus">Celal_0555</name>
</gene>
<reference evidence="3 4" key="1">
    <citation type="journal article" date="2010" name="Stand. Genomic Sci.">
        <title>Complete genome sequence of Cellulophaga algicola type strain (IC166).</title>
        <authorList>
            <person name="Abt B."/>
            <person name="Lu M."/>
            <person name="Misra M."/>
            <person name="Han C."/>
            <person name="Nolan M."/>
            <person name="Lucas S."/>
            <person name="Hammon N."/>
            <person name="Deshpande S."/>
            <person name="Cheng J.F."/>
            <person name="Tapia R."/>
            <person name="Goodwin L."/>
            <person name="Pitluck S."/>
            <person name="Liolios K."/>
            <person name="Pagani I."/>
            <person name="Ivanova N."/>
            <person name="Mavromatis K."/>
            <person name="Ovchinikova G."/>
            <person name="Pati A."/>
            <person name="Chen A."/>
            <person name="Palaniappan K."/>
            <person name="Land M."/>
            <person name="Hauser L."/>
            <person name="Chang Y.J."/>
            <person name="Jeffries C.D."/>
            <person name="Detter J.C."/>
            <person name="Brambilla E."/>
            <person name="Rohde M."/>
            <person name="Tindall B.J."/>
            <person name="Goker M."/>
            <person name="Woyke T."/>
            <person name="Bristow J."/>
            <person name="Eisen J.A."/>
            <person name="Markowitz V."/>
            <person name="Hugenholtz P."/>
            <person name="Kyrpides N.C."/>
            <person name="Klenk H.P."/>
            <person name="Lapidus A."/>
        </authorList>
    </citation>
    <scope>NUCLEOTIDE SEQUENCE [LARGE SCALE GENOMIC DNA]</scope>
    <source>
        <strain evidence="4">DSM 14237 / IC166 / ACAM 630</strain>
    </source>
</reference>
<evidence type="ECO:0000313" key="4">
    <source>
        <dbReference type="Proteomes" id="UP000008634"/>
    </source>
</evidence>
<dbReference type="SUPFAM" id="SSF52172">
    <property type="entry name" value="CheY-like"/>
    <property type="match status" value="1"/>
</dbReference>
<protein>
    <submittedName>
        <fullName evidence="3">Response regulator receiver</fullName>
    </submittedName>
</protein>
<dbReference type="GO" id="GO:0000160">
    <property type="term" value="P:phosphorelay signal transduction system"/>
    <property type="evidence" value="ECO:0007669"/>
    <property type="project" value="InterPro"/>
</dbReference>
<dbReference type="KEGG" id="cao:Celal_0555"/>
<dbReference type="Pfam" id="PF00072">
    <property type="entry name" value="Response_reg"/>
    <property type="match status" value="1"/>
</dbReference>
<proteinExistence type="predicted"/>
<evidence type="ECO:0000256" key="1">
    <source>
        <dbReference type="PROSITE-ProRule" id="PRU00169"/>
    </source>
</evidence>
<dbReference type="InterPro" id="IPR001789">
    <property type="entry name" value="Sig_transdc_resp-reg_receiver"/>
</dbReference>
<evidence type="ECO:0000259" key="2">
    <source>
        <dbReference type="PROSITE" id="PS50110"/>
    </source>
</evidence>
<dbReference type="PANTHER" id="PTHR44520">
    <property type="entry name" value="RESPONSE REGULATOR RCP1-RELATED"/>
    <property type="match status" value="1"/>
</dbReference>
<organism evidence="3 4">
    <name type="scientific">Cellulophaga algicola (strain DSM 14237 / IC166 / ACAM 630)</name>
    <dbReference type="NCBI Taxonomy" id="688270"/>
    <lineage>
        <taxon>Bacteria</taxon>
        <taxon>Pseudomonadati</taxon>
        <taxon>Bacteroidota</taxon>
        <taxon>Flavobacteriia</taxon>
        <taxon>Flavobacteriales</taxon>
        <taxon>Flavobacteriaceae</taxon>
        <taxon>Cellulophaga</taxon>
    </lineage>
</organism>
<dbReference type="eggNOG" id="COG2197">
    <property type="taxonomic scope" value="Bacteria"/>
</dbReference>
<feature type="domain" description="Response regulatory" evidence="2">
    <location>
        <begin position="14"/>
        <end position="141"/>
    </location>
</feature>
<dbReference type="STRING" id="688270.Celal_0555"/>
<accession>E6XBQ9</accession>
<dbReference type="InterPro" id="IPR011006">
    <property type="entry name" value="CheY-like_superfamily"/>
</dbReference>
<dbReference type="PANTHER" id="PTHR44520:SF2">
    <property type="entry name" value="RESPONSE REGULATOR RCP1"/>
    <property type="match status" value="1"/>
</dbReference>
<dbReference type="Proteomes" id="UP000008634">
    <property type="component" value="Chromosome"/>
</dbReference>
<dbReference type="HOGENOM" id="CLU_000445_69_17_10"/>
<dbReference type="EMBL" id="CP002453">
    <property type="protein sequence ID" value="ADV47894.1"/>
    <property type="molecule type" value="Genomic_DNA"/>
</dbReference>
<dbReference type="PROSITE" id="PS50110">
    <property type="entry name" value="RESPONSE_REGULATORY"/>
    <property type="match status" value="1"/>
</dbReference>
<dbReference type="AlphaFoldDB" id="E6XBQ9"/>